<comment type="similarity">
    <text evidence="3 10">Belongs to the PurH family.</text>
</comment>
<evidence type="ECO:0000256" key="3">
    <source>
        <dbReference type="ARBA" id="ARBA00007667"/>
    </source>
</evidence>
<keyword evidence="7 10" id="KW-0511">Multifunctional enzyme</keyword>
<dbReference type="Gene3D" id="3.40.140.20">
    <property type="match status" value="2"/>
</dbReference>
<dbReference type="EMBL" id="CP046391">
    <property type="protein sequence ID" value="QJC27866.1"/>
    <property type="molecule type" value="Genomic_DNA"/>
</dbReference>
<evidence type="ECO:0000256" key="6">
    <source>
        <dbReference type="ARBA" id="ARBA00022801"/>
    </source>
</evidence>
<accession>A0A858PZ25</accession>
<keyword evidence="5 10" id="KW-0658">Purine biosynthesis</keyword>
<dbReference type="EC" id="2.1.2.3" evidence="10"/>
<dbReference type="PROSITE" id="PS51855">
    <property type="entry name" value="MGS"/>
    <property type="match status" value="1"/>
</dbReference>
<evidence type="ECO:0000259" key="11">
    <source>
        <dbReference type="PROSITE" id="PS51855"/>
    </source>
</evidence>
<evidence type="ECO:0000256" key="8">
    <source>
        <dbReference type="ARBA" id="ARBA00050488"/>
    </source>
</evidence>
<evidence type="ECO:0000256" key="7">
    <source>
        <dbReference type="ARBA" id="ARBA00023268"/>
    </source>
</evidence>
<gene>
    <name evidence="10 12" type="primary">purH</name>
    <name evidence="12" type="ORF">ANPL_04100</name>
</gene>
<dbReference type="EC" id="3.5.4.10" evidence="10"/>
<dbReference type="FunFam" id="3.40.50.1380:FF:000001">
    <property type="entry name" value="Bifunctional purine biosynthesis protein PurH"/>
    <property type="match status" value="1"/>
</dbReference>
<dbReference type="RefSeq" id="WP_169193463.1">
    <property type="nucleotide sequence ID" value="NZ_CP046391.1"/>
</dbReference>
<evidence type="ECO:0000256" key="4">
    <source>
        <dbReference type="ARBA" id="ARBA00022679"/>
    </source>
</evidence>
<dbReference type="SMART" id="SM00798">
    <property type="entry name" value="AICARFT_IMPCHas"/>
    <property type="match status" value="1"/>
</dbReference>
<evidence type="ECO:0000256" key="10">
    <source>
        <dbReference type="HAMAP-Rule" id="MF_00139"/>
    </source>
</evidence>
<dbReference type="Proteomes" id="UP000500930">
    <property type="component" value="Chromosome"/>
</dbReference>
<dbReference type="InterPro" id="IPR024051">
    <property type="entry name" value="AICAR_Tfase_dup_dom_sf"/>
</dbReference>
<dbReference type="PIRSF" id="PIRSF000414">
    <property type="entry name" value="AICARFT_IMPCHas"/>
    <property type="match status" value="1"/>
</dbReference>
<comment type="catalytic activity">
    <reaction evidence="9 10">
        <text>IMP + H2O = 5-formamido-1-(5-phospho-D-ribosyl)imidazole-4-carboxamide</text>
        <dbReference type="Rhea" id="RHEA:18445"/>
        <dbReference type="ChEBI" id="CHEBI:15377"/>
        <dbReference type="ChEBI" id="CHEBI:58053"/>
        <dbReference type="ChEBI" id="CHEBI:58467"/>
        <dbReference type="EC" id="3.5.4.10"/>
    </reaction>
</comment>
<dbReference type="SMART" id="SM00851">
    <property type="entry name" value="MGS"/>
    <property type="match status" value="1"/>
</dbReference>
<dbReference type="NCBIfam" id="TIGR00355">
    <property type="entry name" value="purH"/>
    <property type="match status" value="1"/>
</dbReference>
<dbReference type="GO" id="GO:0005829">
    <property type="term" value="C:cytosol"/>
    <property type="evidence" value="ECO:0007669"/>
    <property type="project" value="TreeGrafter"/>
</dbReference>
<dbReference type="InterPro" id="IPR016193">
    <property type="entry name" value="Cytidine_deaminase-like"/>
</dbReference>
<dbReference type="PANTHER" id="PTHR11692">
    <property type="entry name" value="BIFUNCTIONAL PURINE BIOSYNTHESIS PROTEIN PURH"/>
    <property type="match status" value="1"/>
</dbReference>
<comment type="pathway">
    <text evidence="1 10">Purine metabolism; IMP biosynthesis via de novo pathway; IMP from 5-formamido-1-(5-phospho-D-ribosyl)imidazole-4-carboxamide: step 1/1.</text>
</comment>
<reference evidence="12 13" key="1">
    <citation type="journal article" date="2020" name="Pathogens">
        <title>First Whole Genome Sequence of Anaplasma platys, an Obligate Intracellular Rickettsial Pathogen of Dogs.</title>
        <authorList>
            <person name="Llanes A."/>
            <person name="Rajeev S."/>
        </authorList>
    </citation>
    <scope>NUCLEOTIDE SEQUENCE [LARGE SCALE GENOMIC DNA]</scope>
    <source>
        <strain evidence="12 13">S3</strain>
    </source>
</reference>
<dbReference type="InterPro" id="IPR002695">
    <property type="entry name" value="PurH-like"/>
</dbReference>
<dbReference type="GO" id="GO:0003937">
    <property type="term" value="F:IMP cyclohydrolase activity"/>
    <property type="evidence" value="ECO:0007669"/>
    <property type="project" value="UniProtKB-UniRule"/>
</dbReference>
<feature type="domain" description="MGS-like" evidence="11">
    <location>
        <begin position="1"/>
        <end position="144"/>
    </location>
</feature>
<dbReference type="FunFam" id="3.40.140.20:FF:000001">
    <property type="entry name" value="Bifunctional purine biosynthesis protein PurH"/>
    <property type="match status" value="1"/>
</dbReference>
<dbReference type="SUPFAM" id="SSF53927">
    <property type="entry name" value="Cytidine deaminase-like"/>
    <property type="match status" value="1"/>
</dbReference>
<dbReference type="SUPFAM" id="SSF52335">
    <property type="entry name" value="Methylglyoxal synthase-like"/>
    <property type="match status" value="1"/>
</dbReference>
<dbReference type="AlphaFoldDB" id="A0A858PZ25"/>
<dbReference type="Gene3D" id="3.40.50.1380">
    <property type="entry name" value="Methylglyoxal synthase-like domain"/>
    <property type="match status" value="1"/>
</dbReference>
<dbReference type="UniPathway" id="UPA00074">
    <property type="reaction ID" value="UER00133"/>
</dbReference>
<dbReference type="HAMAP" id="MF_00139">
    <property type="entry name" value="PurH"/>
    <property type="match status" value="1"/>
</dbReference>
<dbReference type="NCBIfam" id="NF002049">
    <property type="entry name" value="PRK00881.1"/>
    <property type="match status" value="1"/>
</dbReference>
<dbReference type="GO" id="GO:0006189">
    <property type="term" value="P:'de novo' IMP biosynthetic process"/>
    <property type="evidence" value="ECO:0007669"/>
    <property type="project" value="UniProtKB-UniRule"/>
</dbReference>
<evidence type="ECO:0000256" key="1">
    <source>
        <dbReference type="ARBA" id="ARBA00004844"/>
    </source>
</evidence>
<dbReference type="GO" id="GO:0004643">
    <property type="term" value="F:phosphoribosylaminoimidazolecarboxamide formyltransferase activity"/>
    <property type="evidence" value="ECO:0007669"/>
    <property type="project" value="UniProtKB-UniRule"/>
</dbReference>
<evidence type="ECO:0000256" key="9">
    <source>
        <dbReference type="ARBA" id="ARBA00050687"/>
    </source>
</evidence>
<dbReference type="Pfam" id="PF02142">
    <property type="entry name" value="MGS"/>
    <property type="match status" value="1"/>
</dbReference>
<comment type="pathway">
    <text evidence="2 10">Purine metabolism; IMP biosynthesis via de novo pathway; 5-formamido-1-(5-phospho-D-ribosyl)imidazole-4-carboxamide from 5-amino-1-(5-phospho-D-ribosyl)imidazole-4-carboxamide (10-formyl THF route): step 1/1.</text>
</comment>
<dbReference type="PANTHER" id="PTHR11692:SF0">
    <property type="entry name" value="BIFUNCTIONAL PURINE BIOSYNTHESIS PROTEIN ATIC"/>
    <property type="match status" value="1"/>
</dbReference>
<keyword evidence="13" id="KW-1185">Reference proteome</keyword>
<evidence type="ECO:0000313" key="13">
    <source>
        <dbReference type="Proteomes" id="UP000500930"/>
    </source>
</evidence>
<dbReference type="CDD" id="cd01421">
    <property type="entry name" value="IMPCH"/>
    <property type="match status" value="1"/>
</dbReference>
<sequence>MNTKVALLSVSDKDGVVDLARFLVQNGYSVVSTMNTCALLRQASLPVLEISQYTGHPEIMDGRVKTLHPKIFAGILSNRSTHTREVESLGIDAIDLVVVNLYPFVKCLKKGSSSEAELVEHIDVGGVSLLRAAAKNFQHVTVISSTQDYGALICELTENNGVTSPEFRKRMAAKAFAVTSAYDAHVYGWLSTDLDMLPEEIVLCGTKVHDLRIGENPHQKAAIYGMGTEALPIERLHGKQLSYNNIVDIEASIKIVSDFDMPAASVIKHGNPCGAAISSAGIEDAYHKAISCDPLSSFGGIIALNRTVTMEIANALKDIFVESIVAPDFDQEVLTALSSKKNLRIVKYTPCYGGKFVFKSVLRNGMLLQERDNSAVGLEDMTLVTKTYATQESLEDLLFAWRVCKHVRSNAIVIARQGRAIGVGAGQMSRVDSVEIAIKKAGDCAGAVMASDAFFPFADGIQCAADAGIVAIVQPGGSIRDDEVKEAANNSHISMYFTGTRSFCH</sequence>
<proteinExistence type="inferred from homology"/>
<organism evidence="12 13">
    <name type="scientific">Anaplasma platys</name>
    <dbReference type="NCBI Taxonomy" id="949"/>
    <lineage>
        <taxon>Bacteria</taxon>
        <taxon>Pseudomonadati</taxon>
        <taxon>Pseudomonadota</taxon>
        <taxon>Alphaproteobacteria</taxon>
        <taxon>Rickettsiales</taxon>
        <taxon>Anaplasmataceae</taxon>
        <taxon>Anaplasma</taxon>
    </lineage>
</organism>
<evidence type="ECO:0000313" key="12">
    <source>
        <dbReference type="EMBL" id="QJC27866.1"/>
    </source>
</evidence>
<protein>
    <recommendedName>
        <fullName evidence="10">Bifunctional purine biosynthesis protein PurH</fullName>
    </recommendedName>
    <domain>
        <recommendedName>
            <fullName evidence="10">Phosphoribosylaminoimidazolecarboxamide formyltransferase</fullName>
            <ecNumber evidence="10">2.1.2.3</ecNumber>
        </recommendedName>
        <alternativeName>
            <fullName evidence="10">AICAR transformylase</fullName>
        </alternativeName>
    </domain>
    <domain>
        <recommendedName>
            <fullName evidence="10">IMP cyclohydrolase</fullName>
            <ecNumber evidence="10">3.5.4.10</ecNumber>
        </recommendedName>
        <alternativeName>
            <fullName evidence="10">ATIC</fullName>
        </alternativeName>
        <alternativeName>
            <fullName evidence="10">IMP synthase</fullName>
        </alternativeName>
        <alternativeName>
            <fullName evidence="10">Inosinicase</fullName>
        </alternativeName>
    </domain>
</protein>
<dbReference type="Pfam" id="PF01808">
    <property type="entry name" value="AICARFT_IMPCHas"/>
    <property type="match status" value="1"/>
</dbReference>
<evidence type="ECO:0000256" key="5">
    <source>
        <dbReference type="ARBA" id="ARBA00022755"/>
    </source>
</evidence>
<comment type="domain">
    <text evidence="10">The IMP cyclohydrolase activity resides in the N-terminal region.</text>
</comment>
<dbReference type="InterPro" id="IPR036914">
    <property type="entry name" value="MGS-like_dom_sf"/>
</dbReference>
<keyword evidence="4 10" id="KW-0808">Transferase</keyword>
<dbReference type="InterPro" id="IPR011607">
    <property type="entry name" value="MGS-like_dom"/>
</dbReference>
<dbReference type="KEGG" id="aplt:ANPL_04100"/>
<name>A0A858PZ25_9RICK</name>
<comment type="catalytic activity">
    <reaction evidence="8 10">
        <text>(6R)-10-formyltetrahydrofolate + 5-amino-1-(5-phospho-beta-D-ribosyl)imidazole-4-carboxamide = 5-formamido-1-(5-phospho-D-ribosyl)imidazole-4-carboxamide + (6S)-5,6,7,8-tetrahydrofolate</text>
        <dbReference type="Rhea" id="RHEA:22192"/>
        <dbReference type="ChEBI" id="CHEBI:57453"/>
        <dbReference type="ChEBI" id="CHEBI:58467"/>
        <dbReference type="ChEBI" id="CHEBI:58475"/>
        <dbReference type="ChEBI" id="CHEBI:195366"/>
        <dbReference type="EC" id="2.1.2.3"/>
    </reaction>
</comment>
<keyword evidence="6 10" id="KW-0378">Hydrolase</keyword>
<evidence type="ECO:0000256" key="2">
    <source>
        <dbReference type="ARBA" id="ARBA00004954"/>
    </source>
</evidence>